<dbReference type="Gene3D" id="3.40.50.300">
    <property type="entry name" value="P-loop containing nucleotide triphosphate hydrolases"/>
    <property type="match status" value="1"/>
</dbReference>
<organism evidence="9 10">
    <name type="scientific">Conexibacter woesei (strain DSM 14684 / CCUG 47730 / CIP 108061 / JCM 11494 / NBRC 100937 / ID131577)</name>
    <dbReference type="NCBI Taxonomy" id="469383"/>
    <lineage>
        <taxon>Bacteria</taxon>
        <taxon>Bacillati</taxon>
        <taxon>Actinomycetota</taxon>
        <taxon>Thermoleophilia</taxon>
        <taxon>Solirubrobacterales</taxon>
        <taxon>Conexibacteraceae</taxon>
        <taxon>Conexibacter</taxon>
    </lineage>
</organism>
<dbReference type="GO" id="GO:0016887">
    <property type="term" value="F:ATP hydrolysis activity"/>
    <property type="evidence" value="ECO:0007669"/>
    <property type="project" value="InterPro"/>
</dbReference>
<keyword evidence="4" id="KW-1003">Cell membrane</keyword>
<evidence type="ECO:0000313" key="9">
    <source>
        <dbReference type="EMBL" id="ADB53527.1"/>
    </source>
</evidence>
<dbReference type="CDD" id="cd03257">
    <property type="entry name" value="ABC_NikE_OppD_transporters"/>
    <property type="match status" value="1"/>
</dbReference>
<keyword evidence="5" id="KW-0547">Nucleotide-binding</keyword>
<dbReference type="PANTHER" id="PTHR43297:SF2">
    <property type="entry name" value="DIPEPTIDE TRANSPORT ATP-BINDING PROTEIN DPPD"/>
    <property type="match status" value="1"/>
</dbReference>
<dbReference type="RefSeq" id="WP_012936578.1">
    <property type="nucleotide sequence ID" value="NC_013739.1"/>
</dbReference>
<dbReference type="STRING" id="469383.Cwoe_5118"/>
<dbReference type="GO" id="GO:0005886">
    <property type="term" value="C:plasma membrane"/>
    <property type="evidence" value="ECO:0007669"/>
    <property type="project" value="UniProtKB-SubCell"/>
</dbReference>
<dbReference type="FunFam" id="3.40.50.300:FF:000016">
    <property type="entry name" value="Oligopeptide ABC transporter ATP-binding component"/>
    <property type="match status" value="1"/>
</dbReference>
<evidence type="ECO:0000256" key="6">
    <source>
        <dbReference type="ARBA" id="ARBA00022840"/>
    </source>
</evidence>
<comment type="similarity">
    <text evidence="2">Belongs to the ABC transporter superfamily.</text>
</comment>
<evidence type="ECO:0000259" key="8">
    <source>
        <dbReference type="PROSITE" id="PS50893"/>
    </source>
</evidence>
<dbReference type="NCBIfam" id="TIGR01727">
    <property type="entry name" value="oligo_HPY"/>
    <property type="match status" value="1"/>
</dbReference>
<keyword evidence="6" id="KW-0067">ATP-binding</keyword>
<dbReference type="InterPro" id="IPR003593">
    <property type="entry name" value="AAA+_ATPase"/>
</dbReference>
<dbReference type="Proteomes" id="UP000008229">
    <property type="component" value="Chromosome"/>
</dbReference>
<feature type="domain" description="ABC transporter" evidence="8">
    <location>
        <begin position="5"/>
        <end position="256"/>
    </location>
</feature>
<dbReference type="InterPro" id="IPR013563">
    <property type="entry name" value="Oligopep_ABC_C"/>
</dbReference>
<dbReference type="AlphaFoldDB" id="D3FDD5"/>
<dbReference type="InterPro" id="IPR050388">
    <property type="entry name" value="ABC_Ni/Peptide_Import"/>
</dbReference>
<dbReference type="eggNOG" id="COG0444">
    <property type="taxonomic scope" value="Bacteria"/>
</dbReference>
<gene>
    <name evidence="9" type="ordered locus">Cwoe_5118</name>
</gene>
<dbReference type="PANTHER" id="PTHR43297">
    <property type="entry name" value="OLIGOPEPTIDE TRANSPORT ATP-BINDING PROTEIN APPD"/>
    <property type="match status" value="1"/>
</dbReference>
<dbReference type="OrthoDB" id="3327300at2"/>
<dbReference type="PROSITE" id="PS00211">
    <property type="entry name" value="ABC_TRANSPORTER_1"/>
    <property type="match status" value="1"/>
</dbReference>
<reference evidence="10" key="2">
    <citation type="submission" date="2010-01" db="EMBL/GenBank/DDBJ databases">
        <title>The complete genome of Conexibacter woesei DSM 14684.</title>
        <authorList>
            <consortium name="US DOE Joint Genome Institute (JGI-PGF)"/>
            <person name="Lucas S."/>
            <person name="Copeland A."/>
            <person name="Lapidus A."/>
            <person name="Glavina del Rio T."/>
            <person name="Dalin E."/>
            <person name="Tice H."/>
            <person name="Bruce D."/>
            <person name="Goodwin L."/>
            <person name="Pitluck S."/>
            <person name="Kyrpides N."/>
            <person name="Mavromatis K."/>
            <person name="Ivanova N."/>
            <person name="Mikhailova N."/>
            <person name="Chertkov O."/>
            <person name="Brettin T."/>
            <person name="Detter J.C."/>
            <person name="Han C."/>
            <person name="Larimer F."/>
            <person name="Land M."/>
            <person name="Hauser L."/>
            <person name="Markowitz V."/>
            <person name="Cheng J.-F."/>
            <person name="Hugenholtz P."/>
            <person name="Woyke T."/>
            <person name="Wu D."/>
            <person name="Pukall R."/>
            <person name="Steenblock K."/>
            <person name="Schneider S."/>
            <person name="Klenk H.-P."/>
            <person name="Eisen J.A."/>
        </authorList>
    </citation>
    <scope>NUCLEOTIDE SEQUENCE [LARGE SCALE GENOMIC DNA]</scope>
    <source>
        <strain evidence="10">DSM 14684 / CIP 108061 / JCM 11494 / NBRC 100937 / ID131577</strain>
    </source>
</reference>
<dbReference type="GO" id="GO:0015833">
    <property type="term" value="P:peptide transport"/>
    <property type="evidence" value="ECO:0007669"/>
    <property type="project" value="InterPro"/>
</dbReference>
<dbReference type="SUPFAM" id="SSF52540">
    <property type="entry name" value="P-loop containing nucleoside triphosphate hydrolases"/>
    <property type="match status" value="1"/>
</dbReference>
<dbReference type="HOGENOM" id="CLU_000604_1_23_11"/>
<dbReference type="InterPro" id="IPR027417">
    <property type="entry name" value="P-loop_NTPase"/>
</dbReference>
<protein>
    <submittedName>
        <fullName evidence="9">Oligopeptide/dipeptide ABC transporter, ATPase subunit</fullName>
    </submittedName>
</protein>
<keyword evidence="3" id="KW-0813">Transport</keyword>
<dbReference type="SMART" id="SM00382">
    <property type="entry name" value="AAA"/>
    <property type="match status" value="1"/>
</dbReference>
<evidence type="ECO:0000256" key="1">
    <source>
        <dbReference type="ARBA" id="ARBA00004202"/>
    </source>
</evidence>
<dbReference type="GO" id="GO:0005524">
    <property type="term" value="F:ATP binding"/>
    <property type="evidence" value="ECO:0007669"/>
    <property type="project" value="UniProtKB-KW"/>
</dbReference>
<sequence length="326" mass="34477">MTAALTVDGLAIDVAARDGVRRLVHDVSFRVERGMRLGLVGESGSGKSLTALAIMRLLEPPVRIAAGSITLHDGTDVVTLSEPQLAGVRGCRVAMVYQDPLSALNPVRRVGDQLVEAIRAHGDVAPAAAKRRAVELLAEVGVPEPERRVAQYPHEFSGGMRQRVVIAMALSADPELIVADEPTTALDVTTQARILELLLRLAEARGVAVVLITHDLGVAARFCDRLQVMYAGRLVETGPLGDLYRTPLHPYTEGLLGSVCRLDADPSLPMPALAGQPPTAGELPAGCSFRPRCARAVTRCEAERPPLLDAGPGRTAACHVTAGGAR</sequence>
<dbReference type="KEGG" id="cwo:Cwoe_5118"/>
<dbReference type="PROSITE" id="PS50893">
    <property type="entry name" value="ABC_TRANSPORTER_2"/>
    <property type="match status" value="1"/>
</dbReference>
<reference evidence="9 10" key="1">
    <citation type="journal article" date="2010" name="Stand. Genomic Sci.">
        <title>Complete genome sequence of Conexibacter woesei type strain (ID131577).</title>
        <authorList>
            <person name="Pukall R."/>
            <person name="Lapidus A."/>
            <person name="Glavina Del Rio T."/>
            <person name="Copeland A."/>
            <person name="Tice H."/>
            <person name="Cheng J.-F."/>
            <person name="Lucas S."/>
            <person name="Chen F."/>
            <person name="Nolan M."/>
            <person name="Bruce D."/>
            <person name="Goodwin L."/>
            <person name="Pitluck S."/>
            <person name="Mavromatis K."/>
            <person name="Ivanova N."/>
            <person name="Ovchinnikova G."/>
            <person name="Pati A."/>
            <person name="Chen A."/>
            <person name="Palaniappan K."/>
            <person name="Land M."/>
            <person name="Hauser L."/>
            <person name="Chang Y.-J."/>
            <person name="Jeffries C.D."/>
            <person name="Chain P."/>
            <person name="Meincke L."/>
            <person name="Sims D."/>
            <person name="Brettin T."/>
            <person name="Detter J.C."/>
            <person name="Rohde M."/>
            <person name="Goeker M."/>
            <person name="Bristow J."/>
            <person name="Eisen J.A."/>
            <person name="Markowitz V."/>
            <person name="Kyrpides N.C."/>
            <person name="Klenk H.-P."/>
            <person name="Hugenholtz P."/>
        </authorList>
    </citation>
    <scope>NUCLEOTIDE SEQUENCE [LARGE SCALE GENOMIC DNA]</scope>
    <source>
        <strain evidence="10">DSM 14684 / CIP 108061 / JCM 11494 / NBRC 100937 / ID131577</strain>
    </source>
</reference>
<dbReference type="Pfam" id="PF08352">
    <property type="entry name" value="oligo_HPY"/>
    <property type="match status" value="1"/>
</dbReference>
<keyword evidence="10" id="KW-1185">Reference proteome</keyword>
<accession>D3FDD5</accession>
<evidence type="ECO:0000256" key="4">
    <source>
        <dbReference type="ARBA" id="ARBA00022475"/>
    </source>
</evidence>
<dbReference type="InterPro" id="IPR003439">
    <property type="entry name" value="ABC_transporter-like_ATP-bd"/>
</dbReference>
<evidence type="ECO:0000256" key="2">
    <source>
        <dbReference type="ARBA" id="ARBA00005417"/>
    </source>
</evidence>
<keyword evidence="7" id="KW-0472">Membrane</keyword>
<evidence type="ECO:0000313" key="10">
    <source>
        <dbReference type="Proteomes" id="UP000008229"/>
    </source>
</evidence>
<evidence type="ECO:0000256" key="3">
    <source>
        <dbReference type="ARBA" id="ARBA00022448"/>
    </source>
</evidence>
<dbReference type="Pfam" id="PF00005">
    <property type="entry name" value="ABC_tran"/>
    <property type="match status" value="1"/>
</dbReference>
<comment type="subcellular location">
    <subcellularLocation>
        <location evidence="1">Cell membrane</location>
        <topology evidence="1">Peripheral membrane protein</topology>
    </subcellularLocation>
</comment>
<dbReference type="InterPro" id="IPR017871">
    <property type="entry name" value="ABC_transporter-like_CS"/>
</dbReference>
<evidence type="ECO:0000256" key="5">
    <source>
        <dbReference type="ARBA" id="ARBA00022741"/>
    </source>
</evidence>
<name>D3FDD5_CONWI</name>
<proteinExistence type="inferred from homology"/>
<dbReference type="EMBL" id="CP001854">
    <property type="protein sequence ID" value="ADB53527.1"/>
    <property type="molecule type" value="Genomic_DNA"/>
</dbReference>
<evidence type="ECO:0000256" key="7">
    <source>
        <dbReference type="ARBA" id="ARBA00023136"/>
    </source>
</evidence>